<proteinExistence type="predicted"/>
<accession>A0A3U3EVT5</accession>
<keyword evidence="1" id="KW-0812">Transmembrane</keyword>
<keyword evidence="1" id="KW-1133">Transmembrane helix</keyword>
<evidence type="ECO:0000313" key="2">
    <source>
        <dbReference type="EMBL" id="EBX5840852.1"/>
    </source>
</evidence>
<evidence type="ECO:0000313" key="3">
    <source>
        <dbReference type="EMBL" id="ECT8690947.1"/>
    </source>
</evidence>
<feature type="transmembrane region" description="Helical" evidence="1">
    <location>
        <begin position="77"/>
        <end position="95"/>
    </location>
</feature>
<dbReference type="EMBL" id="AAKODI010000001">
    <property type="protein sequence ID" value="ECT8690947.1"/>
    <property type="molecule type" value="Genomic_DNA"/>
</dbReference>
<reference evidence="3" key="2">
    <citation type="submission" date="2018-07" db="EMBL/GenBank/DDBJ databases">
        <authorList>
            <consortium name="PulseNet: The National Subtyping Network for Foodborne Disease Surveillance"/>
            <person name="Tarr C.L."/>
            <person name="Trees E."/>
            <person name="Katz L.S."/>
            <person name="Carleton-Romer H.A."/>
            <person name="Stroika S."/>
            <person name="Kucerova Z."/>
            <person name="Roache K.F."/>
            <person name="Sabol A.L."/>
            <person name="Besser J."/>
            <person name="Gerner-Smidt P."/>
        </authorList>
    </citation>
    <scope>NUCLEOTIDE SEQUENCE</scope>
    <source>
        <strain evidence="3">PNUSAS009630</strain>
    </source>
</reference>
<evidence type="ECO:0000256" key="1">
    <source>
        <dbReference type="SAM" id="Phobius"/>
    </source>
</evidence>
<feature type="transmembrane region" description="Helical" evidence="1">
    <location>
        <begin position="107"/>
        <end position="130"/>
    </location>
</feature>
<dbReference type="AlphaFoldDB" id="A0A3U3EVT5"/>
<sequence length="151" mass="17408">MIKLLASTVTISLLTMFSSTVWSVRPDSFFASTVFTVAGIMFSIGLGLIVTFNPSGVKNINYLRAIRRNVAKVRNSFLFHFGLTTFFYIINQYIANYEFSFLLFHKVTILFSASIFLCLMMIFSSIYFIINFIELQRLNNDIFDVVNKETR</sequence>
<feature type="transmembrane region" description="Helical" evidence="1">
    <location>
        <begin position="33"/>
        <end position="56"/>
    </location>
</feature>
<gene>
    <name evidence="3" type="ORF">B6B66_00980</name>
    <name evidence="2" type="ORF">DSR79_11095</name>
</gene>
<comment type="caution">
    <text evidence="3">The sequence shown here is derived from an EMBL/GenBank/DDBJ whole genome shotgun (WGS) entry which is preliminary data.</text>
</comment>
<keyword evidence="1" id="KW-0472">Membrane</keyword>
<protein>
    <submittedName>
        <fullName evidence="3">Uncharacterized protein</fullName>
    </submittedName>
</protein>
<name>A0A3U3EVT5_SALET</name>
<dbReference type="EMBL" id="AAHLRQ010000008">
    <property type="protein sequence ID" value="EBX5840852.1"/>
    <property type="molecule type" value="Genomic_DNA"/>
</dbReference>
<reference evidence="2" key="1">
    <citation type="submission" date="2018-07" db="EMBL/GenBank/DDBJ databases">
        <authorList>
            <person name="Ashton P.M."/>
            <person name="Dallman T."/>
            <person name="Nair S."/>
            <person name="De Pinna E."/>
            <person name="Peters T."/>
            <person name="Grant K."/>
        </authorList>
    </citation>
    <scope>NUCLEOTIDE SEQUENCE</scope>
    <source>
        <strain evidence="2">419049</strain>
    </source>
</reference>
<organism evidence="3">
    <name type="scientific">Salmonella enterica subsp. enterica serovar Stanley</name>
    <dbReference type="NCBI Taxonomy" id="192953"/>
    <lineage>
        <taxon>Bacteria</taxon>
        <taxon>Pseudomonadati</taxon>
        <taxon>Pseudomonadota</taxon>
        <taxon>Gammaproteobacteria</taxon>
        <taxon>Enterobacterales</taxon>
        <taxon>Enterobacteriaceae</taxon>
        <taxon>Salmonella</taxon>
    </lineage>
</organism>